<evidence type="ECO:0000313" key="2">
    <source>
        <dbReference type="Proteomes" id="UP000571084"/>
    </source>
</evidence>
<dbReference type="Proteomes" id="UP000571084">
    <property type="component" value="Unassembled WGS sequence"/>
</dbReference>
<organism evidence="1 2">
    <name type="scientific">Glaciimonas immobilis</name>
    <dbReference type="NCBI Taxonomy" id="728004"/>
    <lineage>
        <taxon>Bacteria</taxon>
        <taxon>Pseudomonadati</taxon>
        <taxon>Pseudomonadota</taxon>
        <taxon>Betaproteobacteria</taxon>
        <taxon>Burkholderiales</taxon>
        <taxon>Oxalobacteraceae</taxon>
        <taxon>Glaciimonas</taxon>
    </lineage>
</organism>
<proteinExistence type="predicted"/>
<reference evidence="1 2" key="1">
    <citation type="submission" date="2020-08" db="EMBL/GenBank/DDBJ databases">
        <title>Genomic Encyclopedia of Type Strains, Phase IV (KMG-IV): sequencing the most valuable type-strain genomes for metagenomic binning, comparative biology and taxonomic classification.</title>
        <authorList>
            <person name="Goeker M."/>
        </authorList>
    </citation>
    <scope>NUCLEOTIDE SEQUENCE [LARGE SCALE GENOMIC DNA]</scope>
    <source>
        <strain evidence="1 2">DSM 23240</strain>
    </source>
</reference>
<keyword evidence="2" id="KW-1185">Reference proteome</keyword>
<evidence type="ECO:0000313" key="1">
    <source>
        <dbReference type="EMBL" id="MBB5199743.1"/>
    </source>
</evidence>
<dbReference type="AlphaFoldDB" id="A0A840RPU5"/>
<comment type="caution">
    <text evidence="1">The sequence shown here is derived from an EMBL/GenBank/DDBJ whole genome shotgun (WGS) entry which is preliminary data.</text>
</comment>
<dbReference type="EMBL" id="JACHHQ010000003">
    <property type="protein sequence ID" value="MBB5199743.1"/>
    <property type="molecule type" value="Genomic_DNA"/>
</dbReference>
<gene>
    <name evidence="1" type="ORF">HNR39_001575</name>
</gene>
<name>A0A840RPU5_9BURK</name>
<protein>
    <submittedName>
        <fullName evidence="1">Uncharacterized protein</fullName>
    </submittedName>
</protein>
<sequence>MVANRLHFPVENSSCVSASEKDCIAMPVLYTVCR</sequence>
<accession>A0A840RPU5</accession>